<dbReference type="InterPro" id="IPR035906">
    <property type="entry name" value="MetI-like_sf"/>
</dbReference>
<evidence type="ECO:0000256" key="3">
    <source>
        <dbReference type="ARBA" id="ARBA00022475"/>
    </source>
</evidence>
<evidence type="ECO:0000256" key="2">
    <source>
        <dbReference type="ARBA" id="ARBA00022448"/>
    </source>
</evidence>
<comment type="subcellular location">
    <subcellularLocation>
        <location evidence="1 9">Cell membrane</location>
        <topology evidence="1 9">Multi-pass membrane protein</topology>
    </subcellularLocation>
</comment>
<feature type="domain" description="ABC transmembrane type-1" evidence="10">
    <location>
        <begin position="92"/>
        <end position="281"/>
    </location>
</feature>
<dbReference type="GO" id="GO:0015675">
    <property type="term" value="P:nickel cation transport"/>
    <property type="evidence" value="ECO:0007669"/>
    <property type="project" value="UniProtKB-KW"/>
</dbReference>
<dbReference type="EMBL" id="FNFI01000006">
    <property type="protein sequence ID" value="SDK22630.1"/>
    <property type="molecule type" value="Genomic_DNA"/>
</dbReference>
<reference evidence="11 14" key="3">
    <citation type="submission" date="2021-03" db="EMBL/GenBank/DDBJ databases">
        <title>Genomic Encyclopedia of Type Strains, Phase IV (KMG-IV): sequencing the most valuable type-strain genomes for metagenomic binning, comparative biology and taxonomic classification.</title>
        <authorList>
            <person name="Goeker M."/>
        </authorList>
    </citation>
    <scope>NUCLEOTIDE SEQUENCE [LARGE SCALE GENOMIC DNA]</scope>
    <source>
        <strain evidence="11 14">DSM 22420</strain>
    </source>
</reference>
<reference evidence="13" key="1">
    <citation type="submission" date="2016-10" db="EMBL/GenBank/DDBJ databases">
        <authorList>
            <person name="Varghese N."/>
            <person name="Submissions S."/>
        </authorList>
    </citation>
    <scope>NUCLEOTIDE SEQUENCE [LARGE SCALE GENOMIC DNA]</scope>
    <source>
        <strain evidence="13">CGMCC 1.8911</strain>
    </source>
</reference>
<evidence type="ECO:0000256" key="1">
    <source>
        <dbReference type="ARBA" id="ARBA00004651"/>
    </source>
</evidence>
<dbReference type="CDD" id="cd06261">
    <property type="entry name" value="TM_PBP2"/>
    <property type="match status" value="1"/>
</dbReference>
<dbReference type="GO" id="GO:0005886">
    <property type="term" value="C:plasma membrane"/>
    <property type="evidence" value="ECO:0007669"/>
    <property type="project" value="UniProtKB-SubCell"/>
</dbReference>
<keyword evidence="7" id="KW-0921">Nickel transport</keyword>
<evidence type="ECO:0000313" key="14">
    <source>
        <dbReference type="Proteomes" id="UP001519348"/>
    </source>
</evidence>
<evidence type="ECO:0000256" key="8">
    <source>
        <dbReference type="ARBA" id="ARBA00023136"/>
    </source>
</evidence>
<feature type="transmembrane region" description="Helical" evidence="9">
    <location>
        <begin position="202"/>
        <end position="224"/>
    </location>
</feature>
<evidence type="ECO:0000313" key="12">
    <source>
        <dbReference type="EMBL" id="SDK22630.1"/>
    </source>
</evidence>
<dbReference type="InterPro" id="IPR000515">
    <property type="entry name" value="MetI-like"/>
</dbReference>
<keyword evidence="8 9" id="KW-0472">Membrane</keyword>
<dbReference type="Proteomes" id="UP001519348">
    <property type="component" value="Unassembled WGS sequence"/>
</dbReference>
<keyword evidence="3" id="KW-1003">Cell membrane</keyword>
<accession>A0A1G9A850</accession>
<feature type="transmembrane region" description="Helical" evidence="9">
    <location>
        <begin position="31"/>
        <end position="52"/>
    </location>
</feature>
<dbReference type="AlphaFoldDB" id="A0A1G9A850"/>
<dbReference type="RefSeq" id="WP_092597400.1">
    <property type="nucleotide sequence ID" value="NZ_BMCN01000002.1"/>
</dbReference>
<keyword evidence="14" id="KW-1185">Reference proteome</keyword>
<evidence type="ECO:0000256" key="6">
    <source>
        <dbReference type="ARBA" id="ARBA00022989"/>
    </source>
</evidence>
<feature type="transmembrane region" description="Helical" evidence="9">
    <location>
        <begin position="96"/>
        <end position="120"/>
    </location>
</feature>
<keyword evidence="7" id="KW-0406">Ion transport</keyword>
<dbReference type="PROSITE" id="PS50928">
    <property type="entry name" value="ABC_TM1"/>
    <property type="match status" value="1"/>
</dbReference>
<name>A0A1G9A850_9STAP</name>
<dbReference type="STRING" id="586411.SAMN05216187_10618"/>
<sequence length="296" mass="32821">MHSTEVDTLPQKKRKTSLAIDFKKFWNWRSIILLIVNLAVAGIVLFPLIYAISMSLKAPSEVYQQDASFFPEAPVFSNYIDVFKTAPIATYIKNSLIVAVAITFSQIITSIFAAFSFHFLKFKGSSVIFAVILATMMIPGESVIVSQYIMVSGWGWVDSLRVLIIPFMTSALGIFLFRQALHSFPAEIYESARMDGCSNIRFIITILIPLLRPTIGALAVQSFLGAWNMFMWPLLVTNADEYRTVQIGVSMLNSVDSQSMVLMLAGVVICMVPSLLIFIFGQKNMIKGLTAGSVKG</sequence>
<keyword evidence="5 9" id="KW-0812">Transmembrane</keyword>
<evidence type="ECO:0000313" key="11">
    <source>
        <dbReference type="EMBL" id="MBP1953102.1"/>
    </source>
</evidence>
<feature type="transmembrane region" description="Helical" evidence="9">
    <location>
        <begin position="260"/>
        <end position="280"/>
    </location>
</feature>
<dbReference type="Proteomes" id="UP000242700">
    <property type="component" value="Unassembled WGS sequence"/>
</dbReference>
<dbReference type="OrthoDB" id="9794684at2"/>
<reference evidence="12" key="2">
    <citation type="submission" date="2016-10" db="EMBL/GenBank/DDBJ databases">
        <authorList>
            <person name="de Groot N.N."/>
        </authorList>
    </citation>
    <scope>NUCLEOTIDE SEQUENCE [LARGE SCALE GENOMIC DNA]</scope>
    <source>
        <strain evidence="12">CGMCC 1.8911</strain>
    </source>
</reference>
<proteinExistence type="inferred from homology"/>
<dbReference type="SUPFAM" id="SSF161098">
    <property type="entry name" value="MetI-like"/>
    <property type="match status" value="1"/>
</dbReference>
<protein>
    <submittedName>
        <fullName evidence="11 12">Sn-glycerol 3-phosphate transport system permease protein</fullName>
    </submittedName>
</protein>
<dbReference type="PANTHER" id="PTHR43744:SF8">
    <property type="entry name" value="SN-GLYCEROL-3-PHOSPHATE TRANSPORT SYSTEM PERMEASE PROTEIN UGPE"/>
    <property type="match status" value="1"/>
</dbReference>
<evidence type="ECO:0000256" key="7">
    <source>
        <dbReference type="ARBA" id="ARBA00023112"/>
    </source>
</evidence>
<comment type="similarity">
    <text evidence="9">Belongs to the binding-protein-dependent transport system permease family.</text>
</comment>
<feature type="transmembrane region" description="Helical" evidence="9">
    <location>
        <begin position="127"/>
        <end position="150"/>
    </location>
</feature>
<keyword evidence="6 9" id="KW-1133">Transmembrane helix</keyword>
<dbReference type="Gene3D" id="1.10.3720.10">
    <property type="entry name" value="MetI-like"/>
    <property type="match status" value="1"/>
</dbReference>
<keyword evidence="2 9" id="KW-0813">Transport</keyword>
<dbReference type="PANTHER" id="PTHR43744">
    <property type="entry name" value="ABC TRANSPORTER PERMEASE PROTEIN MG189-RELATED-RELATED"/>
    <property type="match status" value="1"/>
</dbReference>
<evidence type="ECO:0000313" key="13">
    <source>
        <dbReference type="Proteomes" id="UP000242700"/>
    </source>
</evidence>
<evidence type="ECO:0000256" key="4">
    <source>
        <dbReference type="ARBA" id="ARBA00022596"/>
    </source>
</evidence>
<evidence type="ECO:0000256" key="5">
    <source>
        <dbReference type="ARBA" id="ARBA00022692"/>
    </source>
</evidence>
<organism evidence="12 13">
    <name type="scientific">Jeotgalicoccus aerolatus</name>
    <dbReference type="NCBI Taxonomy" id="709510"/>
    <lineage>
        <taxon>Bacteria</taxon>
        <taxon>Bacillati</taxon>
        <taxon>Bacillota</taxon>
        <taxon>Bacilli</taxon>
        <taxon>Bacillales</taxon>
        <taxon>Staphylococcaceae</taxon>
        <taxon>Jeotgalicoccus</taxon>
    </lineage>
</organism>
<dbReference type="EMBL" id="JAGGKN010000007">
    <property type="protein sequence ID" value="MBP1953102.1"/>
    <property type="molecule type" value="Genomic_DNA"/>
</dbReference>
<evidence type="ECO:0000259" key="10">
    <source>
        <dbReference type="PROSITE" id="PS50928"/>
    </source>
</evidence>
<feature type="transmembrane region" description="Helical" evidence="9">
    <location>
        <begin position="162"/>
        <end position="181"/>
    </location>
</feature>
<gene>
    <name evidence="11" type="ORF">J2Z27_002183</name>
    <name evidence="12" type="ORF">SAMN05216187_10618</name>
</gene>
<evidence type="ECO:0000256" key="9">
    <source>
        <dbReference type="RuleBase" id="RU363032"/>
    </source>
</evidence>
<dbReference type="GO" id="GO:0055085">
    <property type="term" value="P:transmembrane transport"/>
    <property type="evidence" value="ECO:0007669"/>
    <property type="project" value="InterPro"/>
</dbReference>
<dbReference type="Pfam" id="PF00528">
    <property type="entry name" value="BPD_transp_1"/>
    <property type="match status" value="1"/>
</dbReference>
<keyword evidence="4" id="KW-0533">Nickel</keyword>